<dbReference type="SMART" id="SM00415">
    <property type="entry name" value="HSF"/>
    <property type="match status" value="1"/>
</dbReference>
<feature type="compositionally biased region" description="Basic and acidic residues" evidence="5">
    <location>
        <begin position="54"/>
        <end position="74"/>
    </location>
</feature>
<evidence type="ECO:0000256" key="2">
    <source>
        <dbReference type="ARBA" id="ARBA00023125"/>
    </source>
</evidence>
<dbReference type="SUPFAM" id="SSF46785">
    <property type="entry name" value="Winged helix' DNA-binding domain"/>
    <property type="match status" value="1"/>
</dbReference>
<dbReference type="InterPro" id="IPR036390">
    <property type="entry name" value="WH_DNA-bd_sf"/>
</dbReference>
<dbReference type="GO" id="GO:0005634">
    <property type="term" value="C:nucleus"/>
    <property type="evidence" value="ECO:0007669"/>
    <property type="project" value="UniProtKB-SubCell"/>
</dbReference>
<feature type="region of interest" description="Disordered" evidence="5">
    <location>
        <begin position="29"/>
        <end position="103"/>
    </location>
</feature>
<sequence length="374" mass="42597">MAEQEFRSDSEFGYSLRCFGTDSSITSKVDELESLDQQSDGTAENNVIGEGSDESSKRRDRSEPSDDDSYSLKDEAEDATSHPRISTRSTKPRRRRKVKGERMKVRHDYQDFSHVDDELFSLEHPKVMKRGGVVTPFPEKLHDMLEKIDGDNLAHVVSWQSHGRAFLVRDPKEFVKEVLPVYFRQSKITSFQRQLNLYGFRRITHGPDNGAYYHQLFLRGRPKLCQGMVRVKIKGTGTKAANNPEHEPNFYEMPPVGPCRSYALRPFMQMPSPMPGVVTTFMPRTKSGRVIHQHVFKPSPLSTKVATKEEKAPAPVSSRETPDDNLRNVFDPIDTDRSFDESKALQNDMISPTHPLDRFSFSLLDFNDGTPVAV</sequence>
<comment type="similarity">
    <text evidence="4">Belongs to the HSF family.</text>
</comment>
<evidence type="ECO:0000256" key="1">
    <source>
        <dbReference type="ARBA" id="ARBA00004123"/>
    </source>
</evidence>
<dbReference type="GO" id="GO:0043565">
    <property type="term" value="F:sequence-specific DNA binding"/>
    <property type="evidence" value="ECO:0007669"/>
    <property type="project" value="InterPro"/>
</dbReference>
<keyword evidence="3" id="KW-0539">Nucleus</keyword>
<evidence type="ECO:0000256" key="3">
    <source>
        <dbReference type="ARBA" id="ARBA00023242"/>
    </source>
</evidence>
<dbReference type="PANTHER" id="PTHR10015:SF206">
    <property type="entry name" value="HSF-TYPE DNA-BINDING DOMAIN-CONTAINING PROTEIN"/>
    <property type="match status" value="1"/>
</dbReference>
<evidence type="ECO:0000256" key="4">
    <source>
        <dbReference type="RuleBase" id="RU004020"/>
    </source>
</evidence>
<dbReference type="AlphaFoldDB" id="A0A7S2KH62"/>
<gene>
    <name evidence="7" type="ORF">LDAN0321_LOCUS9232</name>
</gene>
<feature type="region of interest" description="Disordered" evidence="5">
    <location>
        <begin position="301"/>
        <end position="335"/>
    </location>
</feature>
<evidence type="ECO:0000313" key="7">
    <source>
        <dbReference type="EMBL" id="CAD9576942.1"/>
    </source>
</evidence>
<dbReference type="PRINTS" id="PR00056">
    <property type="entry name" value="HSFDOMAIN"/>
</dbReference>
<dbReference type="EMBL" id="HBGY01014267">
    <property type="protein sequence ID" value="CAD9576942.1"/>
    <property type="molecule type" value="Transcribed_RNA"/>
</dbReference>
<dbReference type="InterPro" id="IPR000232">
    <property type="entry name" value="HSF_DNA-bd"/>
</dbReference>
<feature type="compositionally biased region" description="Polar residues" evidence="5">
    <location>
        <begin position="35"/>
        <end position="45"/>
    </location>
</feature>
<accession>A0A7S2KH62</accession>
<dbReference type="PANTHER" id="PTHR10015">
    <property type="entry name" value="HEAT SHOCK TRANSCRIPTION FACTOR"/>
    <property type="match status" value="1"/>
</dbReference>
<dbReference type="GO" id="GO:0003700">
    <property type="term" value="F:DNA-binding transcription factor activity"/>
    <property type="evidence" value="ECO:0007669"/>
    <property type="project" value="InterPro"/>
</dbReference>
<dbReference type="Gene3D" id="1.10.10.10">
    <property type="entry name" value="Winged helix-like DNA-binding domain superfamily/Winged helix DNA-binding domain"/>
    <property type="match status" value="1"/>
</dbReference>
<organism evidence="7">
    <name type="scientific">Leptocylindrus danicus</name>
    <dbReference type="NCBI Taxonomy" id="163516"/>
    <lineage>
        <taxon>Eukaryota</taxon>
        <taxon>Sar</taxon>
        <taxon>Stramenopiles</taxon>
        <taxon>Ochrophyta</taxon>
        <taxon>Bacillariophyta</taxon>
        <taxon>Coscinodiscophyceae</taxon>
        <taxon>Chaetocerotophycidae</taxon>
        <taxon>Leptocylindrales</taxon>
        <taxon>Leptocylindraceae</taxon>
        <taxon>Leptocylindrus</taxon>
    </lineage>
</organism>
<dbReference type="FunFam" id="1.10.10.10:FF:000479">
    <property type="entry name" value="Predicted protein"/>
    <property type="match status" value="1"/>
</dbReference>
<feature type="compositionally biased region" description="Basic residues" evidence="5">
    <location>
        <begin position="90"/>
        <end position="99"/>
    </location>
</feature>
<dbReference type="InterPro" id="IPR036388">
    <property type="entry name" value="WH-like_DNA-bd_sf"/>
</dbReference>
<protein>
    <recommendedName>
        <fullName evidence="6">HSF-type DNA-binding domain-containing protein</fullName>
    </recommendedName>
</protein>
<comment type="subcellular location">
    <subcellularLocation>
        <location evidence="1">Nucleus</location>
    </subcellularLocation>
</comment>
<proteinExistence type="inferred from homology"/>
<reference evidence="7" key="1">
    <citation type="submission" date="2021-01" db="EMBL/GenBank/DDBJ databases">
        <authorList>
            <person name="Corre E."/>
            <person name="Pelletier E."/>
            <person name="Niang G."/>
            <person name="Scheremetjew M."/>
            <person name="Finn R."/>
            <person name="Kale V."/>
            <person name="Holt S."/>
            <person name="Cochrane G."/>
            <person name="Meng A."/>
            <person name="Brown T."/>
            <person name="Cohen L."/>
        </authorList>
    </citation>
    <scope>NUCLEOTIDE SEQUENCE</scope>
    <source>
        <strain evidence="7">B650</strain>
    </source>
</reference>
<keyword evidence="2" id="KW-0238">DNA-binding</keyword>
<dbReference type="Pfam" id="PF00447">
    <property type="entry name" value="HSF_DNA-bind"/>
    <property type="match status" value="1"/>
</dbReference>
<feature type="domain" description="HSF-type DNA-binding" evidence="6">
    <location>
        <begin position="133"/>
        <end position="234"/>
    </location>
</feature>
<evidence type="ECO:0000256" key="5">
    <source>
        <dbReference type="SAM" id="MobiDB-lite"/>
    </source>
</evidence>
<name>A0A7S2KH62_9STRA</name>
<evidence type="ECO:0000259" key="6">
    <source>
        <dbReference type="SMART" id="SM00415"/>
    </source>
</evidence>